<dbReference type="SUPFAM" id="SSF53756">
    <property type="entry name" value="UDP-Glycosyltransferase/glycogen phosphorylase"/>
    <property type="match status" value="1"/>
</dbReference>
<accession>A0ABP8GHN6</accession>
<evidence type="ECO:0000313" key="4">
    <source>
        <dbReference type="Proteomes" id="UP001501671"/>
    </source>
</evidence>
<dbReference type="PANTHER" id="PTHR45947">
    <property type="entry name" value="SULFOQUINOVOSYL TRANSFERASE SQD2"/>
    <property type="match status" value="1"/>
</dbReference>
<dbReference type="PANTHER" id="PTHR45947:SF3">
    <property type="entry name" value="SULFOQUINOVOSYL TRANSFERASE SQD2"/>
    <property type="match status" value="1"/>
</dbReference>
<name>A0ABP8GHN6_9BURK</name>
<sequence length="370" mass="40867">MRIVLVTDAWHPQVNGVVHTWTYMQKTLAGWGHEMIVVSPQGSRTMPAPSEPDVRLCVEPGRHLRRVLDGRAPDALHIATEGPLGWAARRMALRKGWRFTTSFHTMFPDYLHARMRIPPGLTWRVMRWFHRPSQKVLVPTPTVRDVLASRGLRNLYVWTRGVDAERFDAADRGALPLPRPIFLSVGRLAREKNLDGFLSLDLPGSKVVVGGGPDEDRLRRKYPNAVFLGRKRHDELAPYYAAADVFVFPSVTDTFGLVMLEAMACGTPVAAFRSPAPLAVVREGETGILRDDLAQACREALALDRGAIRQYALAHGWDTTARQLVGMLVAADPERQGGLPPTRFARPPGDDASGPAEPDPPHPGSGARSQ</sequence>
<dbReference type="EMBL" id="BAABFO010000002">
    <property type="protein sequence ID" value="GAA4324562.1"/>
    <property type="molecule type" value="Genomic_DNA"/>
</dbReference>
<dbReference type="CDD" id="cd03814">
    <property type="entry name" value="GT4-like"/>
    <property type="match status" value="1"/>
</dbReference>
<reference evidence="4" key="1">
    <citation type="journal article" date="2019" name="Int. J. Syst. Evol. Microbiol.">
        <title>The Global Catalogue of Microorganisms (GCM) 10K type strain sequencing project: providing services to taxonomists for standard genome sequencing and annotation.</title>
        <authorList>
            <consortium name="The Broad Institute Genomics Platform"/>
            <consortium name="The Broad Institute Genome Sequencing Center for Infectious Disease"/>
            <person name="Wu L."/>
            <person name="Ma J."/>
        </authorList>
    </citation>
    <scope>NUCLEOTIDE SEQUENCE [LARGE SCALE GENOMIC DNA]</scope>
    <source>
        <strain evidence="4">JCM 17666</strain>
    </source>
</reference>
<proteinExistence type="predicted"/>
<evidence type="ECO:0000259" key="2">
    <source>
        <dbReference type="Pfam" id="PF13439"/>
    </source>
</evidence>
<evidence type="ECO:0000313" key="3">
    <source>
        <dbReference type="EMBL" id="GAA4324562.1"/>
    </source>
</evidence>
<dbReference type="InterPro" id="IPR028098">
    <property type="entry name" value="Glyco_trans_4-like_N"/>
</dbReference>
<dbReference type="Gene3D" id="3.40.50.2000">
    <property type="entry name" value="Glycogen Phosphorylase B"/>
    <property type="match status" value="2"/>
</dbReference>
<feature type="domain" description="Glycosyltransferase subfamily 4-like N-terminal" evidence="2">
    <location>
        <begin position="14"/>
        <end position="166"/>
    </location>
</feature>
<dbReference type="InterPro" id="IPR050194">
    <property type="entry name" value="Glycosyltransferase_grp1"/>
</dbReference>
<dbReference type="Proteomes" id="UP001501671">
    <property type="component" value="Unassembled WGS sequence"/>
</dbReference>
<organism evidence="3 4">
    <name type="scientific">Pigmentiphaga soli</name>
    <dbReference type="NCBI Taxonomy" id="1007095"/>
    <lineage>
        <taxon>Bacteria</taxon>
        <taxon>Pseudomonadati</taxon>
        <taxon>Pseudomonadota</taxon>
        <taxon>Betaproteobacteria</taxon>
        <taxon>Burkholderiales</taxon>
        <taxon>Alcaligenaceae</taxon>
        <taxon>Pigmentiphaga</taxon>
    </lineage>
</organism>
<dbReference type="RefSeq" id="WP_345246224.1">
    <property type="nucleotide sequence ID" value="NZ_BAABFO010000002.1"/>
</dbReference>
<keyword evidence="4" id="KW-1185">Reference proteome</keyword>
<feature type="region of interest" description="Disordered" evidence="1">
    <location>
        <begin position="332"/>
        <end position="370"/>
    </location>
</feature>
<dbReference type="Pfam" id="PF13439">
    <property type="entry name" value="Glyco_transf_4"/>
    <property type="match status" value="1"/>
</dbReference>
<comment type="caution">
    <text evidence="3">The sequence shown here is derived from an EMBL/GenBank/DDBJ whole genome shotgun (WGS) entry which is preliminary data.</text>
</comment>
<evidence type="ECO:0000256" key="1">
    <source>
        <dbReference type="SAM" id="MobiDB-lite"/>
    </source>
</evidence>
<protein>
    <submittedName>
        <fullName evidence="3">Glycosyltransferase family 1 protein</fullName>
    </submittedName>
</protein>
<gene>
    <name evidence="3" type="ORF">GCM10023144_06200</name>
</gene>
<dbReference type="Pfam" id="PF13692">
    <property type="entry name" value="Glyco_trans_1_4"/>
    <property type="match status" value="1"/>
</dbReference>